<proteinExistence type="predicted"/>
<sequence length="444" mass="51604">MILCRNSGSQEREFTTSHNNSEDNSHLKSINKPKTYSNKHNSQKGPERGAKSLPRQLKTPPTDKTKTRITKSARERVAYRQNQHAMKIVYSRRSGSSPIDWLPDELILQIFSYFNPQDLLSCGRVCKRWHGLASDNLLWQTIYKHYASHVSKKQKSVNPPKNPSATFWKTYCVQRGADYRNTRALKIINQKKIHPFTGLPRGMQDAIQKSGLRWVLSFVDDDSQEHTVMHQDIFFFSMSVCIRWYSFELPSLARIRKLRIYSGNPIFFDERGQAIQNSPLQRSILYERNFKLGEIISGKPVLGSDEIINVYDLSDGLFIATWKLIDPERSFERSWIEKISLPWKTEILKGIVKDVCLLDVTLLDDQRKPMWCSCGLTKVRSADDTPPATYEYDGDYFTITYTDKDLGKVIMVIIWEEANKKFYITSLQVHLSLSLINYWFGTRY</sequence>
<feature type="compositionally biased region" description="Basic and acidic residues" evidence="1">
    <location>
        <begin position="61"/>
        <end position="71"/>
    </location>
</feature>
<dbReference type="Proteomes" id="UP001208570">
    <property type="component" value="Unassembled WGS sequence"/>
</dbReference>
<dbReference type="PANTHER" id="PTHR46731">
    <property type="entry name" value="F-BOX ONLY PROTEIN 15"/>
    <property type="match status" value="1"/>
</dbReference>
<keyword evidence="4" id="KW-1185">Reference proteome</keyword>
<comment type="caution">
    <text evidence="3">The sequence shown here is derived from an EMBL/GenBank/DDBJ whole genome shotgun (WGS) entry which is preliminary data.</text>
</comment>
<feature type="region of interest" description="Disordered" evidence="1">
    <location>
        <begin position="1"/>
        <end position="71"/>
    </location>
</feature>
<organism evidence="3 4">
    <name type="scientific">Paralvinella palmiformis</name>
    <dbReference type="NCBI Taxonomy" id="53620"/>
    <lineage>
        <taxon>Eukaryota</taxon>
        <taxon>Metazoa</taxon>
        <taxon>Spiralia</taxon>
        <taxon>Lophotrochozoa</taxon>
        <taxon>Annelida</taxon>
        <taxon>Polychaeta</taxon>
        <taxon>Sedentaria</taxon>
        <taxon>Canalipalpata</taxon>
        <taxon>Terebellida</taxon>
        <taxon>Terebelliformia</taxon>
        <taxon>Alvinellidae</taxon>
        <taxon>Paralvinella</taxon>
    </lineage>
</organism>
<feature type="compositionally biased region" description="Polar residues" evidence="1">
    <location>
        <begin position="32"/>
        <end position="44"/>
    </location>
</feature>
<dbReference type="Pfam" id="PF12937">
    <property type="entry name" value="F-box-like"/>
    <property type="match status" value="1"/>
</dbReference>
<evidence type="ECO:0000256" key="1">
    <source>
        <dbReference type="SAM" id="MobiDB-lite"/>
    </source>
</evidence>
<dbReference type="AlphaFoldDB" id="A0AAD9JBM0"/>
<gene>
    <name evidence="3" type="ORF">LSH36_418g01007</name>
</gene>
<evidence type="ECO:0000259" key="2">
    <source>
        <dbReference type="PROSITE" id="PS50181"/>
    </source>
</evidence>
<accession>A0AAD9JBM0</accession>
<dbReference type="InterPro" id="IPR001810">
    <property type="entry name" value="F-box_dom"/>
</dbReference>
<dbReference type="InterPro" id="IPR036047">
    <property type="entry name" value="F-box-like_dom_sf"/>
</dbReference>
<evidence type="ECO:0000313" key="3">
    <source>
        <dbReference type="EMBL" id="KAK2150207.1"/>
    </source>
</evidence>
<dbReference type="Gene3D" id="1.20.1280.50">
    <property type="match status" value="1"/>
</dbReference>
<dbReference type="PROSITE" id="PS50181">
    <property type="entry name" value="FBOX"/>
    <property type="match status" value="1"/>
</dbReference>
<feature type="domain" description="F-box" evidence="2">
    <location>
        <begin position="96"/>
        <end position="142"/>
    </location>
</feature>
<dbReference type="PANTHER" id="PTHR46731:SF1">
    <property type="entry name" value="F-BOX ONLY PROTEIN 15"/>
    <property type="match status" value="1"/>
</dbReference>
<dbReference type="SMART" id="SM00256">
    <property type="entry name" value="FBOX"/>
    <property type="match status" value="1"/>
</dbReference>
<reference evidence="3" key="1">
    <citation type="journal article" date="2023" name="Mol. Biol. Evol.">
        <title>Third-Generation Sequencing Reveals the Adaptive Role of the Epigenome in Three Deep-Sea Polychaetes.</title>
        <authorList>
            <person name="Perez M."/>
            <person name="Aroh O."/>
            <person name="Sun Y."/>
            <person name="Lan Y."/>
            <person name="Juniper S.K."/>
            <person name="Young C.R."/>
            <person name="Angers B."/>
            <person name="Qian P.Y."/>
        </authorList>
    </citation>
    <scope>NUCLEOTIDE SEQUENCE</scope>
    <source>
        <strain evidence="3">P08H-3</strain>
    </source>
</reference>
<dbReference type="GO" id="GO:0019005">
    <property type="term" value="C:SCF ubiquitin ligase complex"/>
    <property type="evidence" value="ECO:0007669"/>
    <property type="project" value="TreeGrafter"/>
</dbReference>
<dbReference type="EMBL" id="JAODUP010000418">
    <property type="protein sequence ID" value="KAK2150207.1"/>
    <property type="molecule type" value="Genomic_DNA"/>
</dbReference>
<dbReference type="SUPFAM" id="SSF81383">
    <property type="entry name" value="F-box domain"/>
    <property type="match status" value="1"/>
</dbReference>
<feature type="compositionally biased region" description="Basic and acidic residues" evidence="1">
    <location>
        <begin position="10"/>
        <end position="26"/>
    </location>
</feature>
<name>A0AAD9JBM0_9ANNE</name>
<evidence type="ECO:0000313" key="4">
    <source>
        <dbReference type="Proteomes" id="UP001208570"/>
    </source>
</evidence>
<protein>
    <recommendedName>
        <fullName evidence="2">F-box domain-containing protein</fullName>
    </recommendedName>
</protein>